<feature type="region of interest" description="Disordered" evidence="1">
    <location>
        <begin position="158"/>
        <end position="312"/>
    </location>
</feature>
<comment type="caution">
    <text evidence="2">The sequence shown here is derived from an EMBL/GenBank/DDBJ whole genome shotgun (WGS) entry which is preliminary data.</text>
</comment>
<feature type="compositionally biased region" description="Polar residues" evidence="1">
    <location>
        <begin position="1"/>
        <end position="17"/>
    </location>
</feature>
<sequence length="393" mass="42474">MEPSIFSPSEPTNTSIYRSELPIDHDSHMDSSSSVYSNSPIDNDSPMTPLPSSSPWDGGPKPMEMDSPAIAPSPSSSPWDGGPKLMDMDMDAPADEPWTPDFSTSTLVPLTLSIPNSTVAPVSEINEPLPSTPPPSTRRNLWPTLGIFAWSTAALVAESDEPLPSTRNQWPPEGETGESSSVGTPVSMKSSPHNSFCSSAPTVPCDPERGGSRFWEDLEGAMGGSGAKPGMPSPSGNELTMVGVSQSLGGRRDRGSPEASRRPINTEFGDVNWGQGRSGAGTLDSSMSPRSKPNNPPPRRSDADRTRGIYKEARARANLRQRFLDIREKASDKLRMLRRIGRKDKKGRRRMTRKDEAAAAREEEKQMRKQAASGRNLSGASEEAMWLRAGGTI</sequence>
<feature type="compositionally biased region" description="Polar residues" evidence="1">
    <location>
        <begin position="177"/>
        <end position="201"/>
    </location>
</feature>
<feature type="compositionally biased region" description="Polar residues" evidence="1">
    <location>
        <begin position="234"/>
        <end position="248"/>
    </location>
</feature>
<reference evidence="2" key="1">
    <citation type="journal article" date="2020" name="Phytopathology">
        <title>Genome Sequence Resources of Colletotrichum truncatum, C. plurivorum, C. musicola, and C. sojae: Four Species Pathogenic to Soybean (Glycine max).</title>
        <authorList>
            <person name="Rogerio F."/>
            <person name="Boufleur T.R."/>
            <person name="Ciampi-Guillardi M."/>
            <person name="Sukno S.A."/>
            <person name="Thon M.R."/>
            <person name="Massola Junior N.S."/>
            <person name="Baroncelli R."/>
        </authorList>
    </citation>
    <scope>NUCLEOTIDE SEQUENCE</scope>
    <source>
        <strain evidence="2">LFN0074</strain>
    </source>
</reference>
<feature type="compositionally biased region" description="Low complexity" evidence="1">
    <location>
        <begin position="30"/>
        <end position="43"/>
    </location>
</feature>
<dbReference type="AlphaFoldDB" id="A0A8H6KVQ9"/>
<organism evidence="2 3">
    <name type="scientific">Colletotrichum musicola</name>
    <dbReference type="NCBI Taxonomy" id="2175873"/>
    <lineage>
        <taxon>Eukaryota</taxon>
        <taxon>Fungi</taxon>
        <taxon>Dikarya</taxon>
        <taxon>Ascomycota</taxon>
        <taxon>Pezizomycotina</taxon>
        <taxon>Sordariomycetes</taxon>
        <taxon>Hypocreomycetidae</taxon>
        <taxon>Glomerellales</taxon>
        <taxon>Glomerellaceae</taxon>
        <taxon>Colletotrichum</taxon>
        <taxon>Colletotrichum orchidearum species complex</taxon>
    </lineage>
</organism>
<feature type="compositionally biased region" description="Basic and acidic residues" evidence="1">
    <location>
        <begin position="206"/>
        <end position="216"/>
    </location>
</feature>
<proteinExistence type="predicted"/>
<feature type="region of interest" description="Disordered" evidence="1">
    <location>
        <begin position="338"/>
        <end position="393"/>
    </location>
</feature>
<evidence type="ECO:0000313" key="3">
    <source>
        <dbReference type="Proteomes" id="UP000639643"/>
    </source>
</evidence>
<dbReference type="Proteomes" id="UP000639643">
    <property type="component" value="Unassembled WGS sequence"/>
</dbReference>
<gene>
    <name evidence="2" type="ORF">CMUS01_04630</name>
</gene>
<feature type="compositionally biased region" description="Low complexity" evidence="1">
    <location>
        <begin position="67"/>
        <end position="78"/>
    </location>
</feature>
<feature type="compositionally biased region" description="Basic and acidic residues" evidence="1">
    <location>
        <begin position="353"/>
        <end position="367"/>
    </location>
</feature>
<feature type="compositionally biased region" description="Basic residues" evidence="1">
    <location>
        <begin position="338"/>
        <end position="352"/>
    </location>
</feature>
<evidence type="ECO:0000313" key="2">
    <source>
        <dbReference type="EMBL" id="KAF6838450.1"/>
    </source>
</evidence>
<evidence type="ECO:0000256" key="1">
    <source>
        <dbReference type="SAM" id="MobiDB-lite"/>
    </source>
</evidence>
<feature type="compositionally biased region" description="Basic and acidic residues" evidence="1">
    <location>
        <begin position="250"/>
        <end position="261"/>
    </location>
</feature>
<accession>A0A8H6KVQ9</accession>
<feature type="compositionally biased region" description="Basic and acidic residues" evidence="1">
    <location>
        <begin position="299"/>
        <end position="312"/>
    </location>
</feature>
<keyword evidence="3" id="KW-1185">Reference proteome</keyword>
<protein>
    <submittedName>
        <fullName evidence="2">Uncharacterized protein</fullName>
    </submittedName>
</protein>
<name>A0A8H6KVQ9_9PEZI</name>
<dbReference type="EMBL" id="WIGM01000128">
    <property type="protein sequence ID" value="KAF6838450.1"/>
    <property type="molecule type" value="Genomic_DNA"/>
</dbReference>
<feature type="region of interest" description="Disordered" evidence="1">
    <location>
        <begin position="1"/>
        <end position="102"/>
    </location>
</feature>